<gene>
    <name evidence="6" type="ORF">GM661_04965</name>
</gene>
<evidence type="ECO:0000256" key="2">
    <source>
        <dbReference type="ARBA" id="ARBA00022692"/>
    </source>
</evidence>
<reference evidence="6" key="1">
    <citation type="submission" date="2019-12" db="EMBL/GenBank/DDBJ databases">
        <authorList>
            <person name="zhang j."/>
            <person name="sun C.M."/>
        </authorList>
    </citation>
    <scope>NUCLEOTIDE SEQUENCE</scope>
    <source>
        <strain evidence="6">NS-1</strain>
    </source>
</reference>
<keyword evidence="2 5" id="KW-0812">Transmembrane</keyword>
<evidence type="ECO:0000256" key="3">
    <source>
        <dbReference type="ARBA" id="ARBA00022989"/>
    </source>
</evidence>
<evidence type="ECO:0000256" key="1">
    <source>
        <dbReference type="ARBA" id="ARBA00004141"/>
    </source>
</evidence>
<protein>
    <submittedName>
        <fullName evidence="6">Energy-coupling factor transporter transmembrane protein EcfT</fullName>
    </submittedName>
</protein>
<dbReference type="AlphaFoldDB" id="A0A8A7K7H3"/>
<keyword evidence="4 5" id="KW-0472">Membrane</keyword>
<dbReference type="KEGG" id="ifn:GM661_04965"/>
<evidence type="ECO:0000256" key="5">
    <source>
        <dbReference type="SAM" id="Phobius"/>
    </source>
</evidence>
<accession>A0A8A7K7H3</accession>
<dbReference type="Pfam" id="PF02361">
    <property type="entry name" value="CbiQ"/>
    <property type="match status" value="1"/>
</dbReference>
<dbReference type="GO" id="GO:0005886">
    <property type="term" value="C:plasma membrane"/>
    <property type="evidence" value="ECO:0007669"/>
    <property type="project" value="UniProtKB-ARBA"/>
</dbReference>
<feature type="transmembrane region" description="Helical" evidence="5">
    <location>
        <begin position="253"/>
        <end position="270"/>
    </location>
</feature>
<sequence>MKRFSDKIAAVLSVETIKMALMKTAYGTQDTFLAKLDSRILIIWYISFAIIPWFFHNRTILLGLFIFMLIITFISHVSNLIIFLLSMSIVTELGSMVVVAYILGSGIEVFLPLLILTMKLTTIALASIAVFTSMDPEKFSDALLSFGIAGRYSFGVSYAYRILPVLFEEYNNIFNSFRLRGKTPDNKGILGYRYVFYLIKIAILAFYPMILNTAKRTRTTVEALELKGFTYALDKPKVKKLKLAYMKIGKRDILFLIVSILIVVVIILTGKNYPL</sequence>
<feature type="transmembrane region" description="Helical" evidence="5">
    <location>
        <begin position="109"/>
        <end position="131"/>
    </location>
</feature>
<feature type="transmembrane region" description="Helical" evidence="5">
    <location>
        <begin position="194"/>
        <end position="211"/>
    </location>
</feature>
<feature type="transmembrane region" description="Helical" evidence="5">
    <location>
        <begin position="143"/>
        <end position="163"/>
    </location>
</feature>
<keyword evidence="7" id="KW-1185">Reference proteome</keyword>
<dbReference type="Proteomes" id="UP000665020">
    <property type="component" value="Chromosome"/>
</dbReference>
<dbReference type="InterPro" id="IPR003339">
    <property type="entry name" value="ABC/ECF_trnsptr_transmembrane"/>
</dbReference>
<evidence type="ECO:0000313" key="7">
    <source>
        <dbReference type="Proteomes" id="UP000665020"/>
    </source>
</evidence>
<dbReference type="RefSeq" id="WP_230869012.1">
    <property type="nucleotide sequence ID" value="NZ_CP046640.1"/>
</dbReference>
<dbReference type="CDD" id="cd16914">
    <property type="entry name" value="EcfT"/>
    <property type="match status" value="1"/>
</dbReference>
<comment type="subcellular location">
    <subcellularLocation>
        <location evidence="1">Membrane</location>
        <topology evidence="1">Multi-pass membrane protein</topology>
    </subcellularLocation>
</comment>
<feature type="transmembrane region" description="Helical" evidence="5">
    <location>
        <begin position="82"/>
        <end position="103"/>
    </location>
</feature>
<evidence type="ECO:0000313" key="6">
    <source>
        <dbReference type="EMBL" id="QTL97381.1"/>
    </source>
</evidence>
<evidence type="ECO:0000256" key="4">
    <source>
        <dbReference type="ARBA" id="ARBA00023136"/>
    </source>
</evidence>
<keyword evidence="3 5" id="KW-1133">Transmembrane helix</keyword>
<feature type="transmembrane region" description="Helical" evidence="5">
    <location>
        <begin position="60"/>
        <end position="77"/>
    </location>
</feature>
<name>A0A8A7K7H3_9FIRM</name>
<proteinExistence type="predicted"/>
<dbReference type="EMBL" id="CP046640">
    <property type="protein sequence ID" value="QTL97381.1"/>
    <property type="molecule type" value="Genomic_DNA"/>
</dbReference>
<feature type="transmembrane region" description="Helical" evidence="5">
    <location>
        <begin position="36"/>
        <end position="54"/>
    </location>
</feature>
<organism evidence="6 7">
    <name type="scientific">Iocasia fonsfrigidae</name>
    <dbReference type="NCBI Taxonomy" id="2682810"/>
    <lineage>
        <taxon>Bacteria</taxon>
        <taxon>Bacillati</taxon>
        <taxon>Bacillota</taxon>
        <taxon>Clostridia</taxon>
        <taxon>Halanaerobiales</taxon>
        <taxon>Halanaerobiaceae</taxon>
        <taxon>Iocasia</taxon>
    </lineage>
</organism>